<dbReference type="AlphaFoldDB" id="A0A9W7E6A2"/>
<comment type="caution">
    <text evidence="1">The sequence shown here is derived from an EMBL/GenBank/DDBJ whole genome shotgun (WGS) entry which is preliminary data.</text>
</comment>
<protein>
    <submittedName>
        <fullName evidence="1">Uncharacterized protein</fullName>
    </submittedName>
</protein>
<dbReference type="Proteomes" id="UP001165082">
    <property type="component" value="Unassembled WGS sequence"/>
</dbReference>
<accession>A0A9W7E6A2</accession>
<organism evidence="1 2">
    <name type="scientific">Triparma retinervis</name>
    <dbReference type="NCBI Taxonomy" id="2557542"/>
    <lineage>
        <taxon>Eukaryota</taxon>
        <taxon>Sar</taxon>
        <taxon>Stramenopiles</taxon>
        <taxon>Ochrophyta</taxon>
        <taxon>Bolidophyceae</taxon>
        <taxon>Parmales</taxon>
        <taxon>Triparmaceae</taxon>
        <taxon>Triparma</taxon>
    </lineage>
</organism>
<dbReference type="EMBL" id="BRXZ01005332">
    <property type="protein sequence ID" value="GMH64093.1"/>
    <property type="molecule type" value="Genomic_DNA"/>
</dbReference>
<evidence type="ECO:0000313" key="1">
    <source>
        <dbReference type="EMBL" id="GMH64093.1"/>
    </source>
</evidence>
<keyword evidence="2" id="KW-1185">Reference proteome</keyword>
<name>A0A9W7E6A2_9STRA</name>
<proteinExistence type="predicted"/>
<reference evidence="1" key="1">
    <citation type="submission" date="2022-07" db="EMBL/GenBank/DDBJ databases">
        <title>Genome analysis of Parmales, a sister group of diatoms, reveals the evolutionary specialization of diatoms from phago-mixotrophs to photoautotrophs.</title>
        <authorList>
            <person name="Ban H."/>
            <person name="Sato S."/>
            <person name="Yoshikawa S."/>
            <person name="Kazumasa Y."/>
            <person name="Nakamura Y."/>
            <person name="Ichinomiya M."/>
            <person name="Saitoh K."/>
            <person name="Sato N."/>
            <person name="Blanc-Mathieu R."/>
            <person name="Endo H."/>
            <person name="Kuwata A."/>
            <person name="Ogata H."/>
        </authorList>
    </citation>
    <scope>NUCLEOTIDE SEQUENCE</scope>
</reference>
<gene>
    <name evidence="1" type="ORF">TrRE_jg2172</name>
</gene>
<sequence length="76" mass="8547">MKQASEKRKKDQLDDGIKAAEEILKLKAALDAAEKEVLAGRKTIAVRDAKIVENEKIIAGVTEENMQLRLQVQRME</sequence>
<evidence type="ECO:0000313" key="2">
    <source>
        <dbReference type="Proteomes" id="UP001165082"/>
    </source>
</evidence>